<evidence type="ECO:0000313" key="1">
    <source>
        <dbReference type="EMBL" id="CAF4196385.1"/>
    </source>
</evidence>
<accession>A0A820B6K9</accession>
<dbReference type="AlphaFoldDB" id="A0A820B6K9"/>
<comment type="caution">
    <text evidence="1">The sequence shown here is derived from an EMBL/GenBank/DDBJ whole genome shotgun (WGS) entry which is preliminary data.</text>
</comment>
<dbReference type="Proteomes" id="UP000663836">
    <property type="component" value="Unassembled WGS sequence"/>
</dbReference>
<name>A0A820B6K9_9BILA</name>
<gene>
    <name evidence="1" type="ORF">JBS370_LOCUS36293</name>
</gene>
<reference evidence="1" key="1">
    <citation type="submission" date="2021-02" db="EMBL/GenBank/DDBJ databases">
        <authorList>
            <person name="Nowell W R."/>
        </authorList>
    </citation>
    <scope>NUCLEOTIDE SEQUENCE</scope>
</reference>
<protein>
    <submittedName>
        <fullName evidence="1">Uncharacterized protein</fullName>
    </submittedName>
</protein>
<organism evidence="1 2">
    <name type="scientific">Rotaria sordida</name>
    <dbReference type="NCBI Taxonomy" id="392033"/>
    <lineage>
        <taxon>Eukaryota</taxon>
        <taxon>Metazoa</taxon>
        <taxon>Spiralia</taxon>
        <taxon>Gnathifera</taxon>
        <taxon>Rotifera</taxon>
        <taxon>Eurotatoria</taxon>
        <taxon>Bdelloidea</taxon>
        <taxon>Philodinida</taxon>
        <taxon>Philodinidae</taxon>
        <taxon>Rotaria</taxon>
    </lineage>
</organism>
<proteinExistence type="predicted"/>
<evidence type="ECO:0000313" key="2">
    <source>
        <dbReference type="Proteomes" id="UP000663836"/>
    </source>
</evidence>
<sequence length="205" mass="24203">MCWSSTLKQFIVLELNDIYFVNENTMMIERIETIKKERWMSCTCSDTSLYLSTNAYGSSILEFSLLPTIRLIREWKCPDSCLETEVITCIKYNNETLALLIRNNLNKTMRMELKSSITFERIWSFQLGLVRKIEKTLRCCSLTDNEWLIADHEQCRLIHISKDGNMKRMLTYNDIPWFVNLFGRNILAVSVRNCGLKFHKINNDF</sequence>
<dbReference type="EMBL" id="CAJOBD010014055">
    <property type="protein sequence ID" value="CAF4196385.1"/>
    <property type="molecule type" value="Genomic_DNA"/>
</dbReference>